<name>R9GSW7_9SPHI</name>
<evidence type="ECO:0000313" key="1">
    <source>
        <dbReference type="EMBL" id="EOR94957.1"/>
    </source>
</evidence>
<dbReference type="Proteomes" id="UP000014174">
    <property type="component" value="Unassembled WGS sequence"/>
</dbReference>
<dbReference type="AlphaFoldDB" id="R9GSW7"/>
<accession>R9GSW7</accession>
<dbReference type="EMBL" id="AQPN01000071">
    <property type="protein sequence ID" value="EOR94957.1"/>
    <property type="molecule type" value="Genomic_DNA"/>
</dbReference>
<reference evidence="1 2" key="1">
    <citation type="journal article" date="2013" name="Genome Announc.">
        <title>Draft Genome Sequence of Arcticibacter svalbardensis Strain MN12-7T, a Member of the Family Sphingobacteriaceae Isolated from an Arctic Soil Sample.</title>
        <authorList>
            <person name="Shivaji S."/>
            <person name="Ara S."/>
            <person name="Prasad S."/>
            <person name="Manasa B.P."/>
            <person name="Begum Z."/>
            <person name="Singh A."/>
            <person name="Kumar Pinnaka A."/>
        </authorList>
    </citation>
    <scope>NUCLEOTIDE SEQUENCE [LARGE SCALE GENOMIC DNA]</scope>
    <source>
        <strain evidence="1 2">MN12-7</strain>
    </source>
</reference>
<protein>
    <submittedName>
        <fullName evidence="1">Uncharacterized protein</fullName>
    </submittedName>
</protein>
<gene>
    <name evidence="1" type="ORF">ADIARSV_1918</name>
</gene>
<keyword evidence="2" id="KW-1185">Reference proteome</keyword>
<comment type="caution">
    <text evidence="1">The sequence shown here is derived from an EMBL/GenBank/DDBJ whole genome shotgun (WGS) entry which is preliminary data.</text>
</comment>
<sequence>MESNKQAGCKPEASSKQATNGVYISMPLYRSYLVLFRLDNILRFDLLPDYAL</sequence>
<proteinExistence type="predicted"/>
<organism evidence="1 2">
    <name type="scientific">Arcticibacter svalbardensis MN12-7</name>
    <dbReference type="NCBI Taxonomy" id="1150600"/>
    <lineage>
        <taxon>Bacteria</taxon>
        <taxon>Pseudomonadati</taxon>
        <taxon>Bacteroidota</taxon>
        <taxon>Sphingobacteriia</taxon>
        <taxon>Sphingobacteriales</taxon>
        <taxon>Sphingobacteriaceae</taxon>
        <taxon>Arcticibacter</taxon>
    </lineage>
</organism>
<evidence type="ECO:0000313" key="2">
    <source>
        <dbReference type="Proteomes" id="UP000014174"/>
    </source>
</evidence>